<keyword evidence="7 15" id="KW-0812">Transmembrane</keyword>
<sequence length="905" mass="103138">MRKSFLKRLGLNLLQHLLAVGILTAAAWLLLNSYMAVNSINGTVVYRIFPVDTEQEFEESEIYHDLFRNAVSDITQLVVIKGQLETDGVFDPQKKIDVTEYAGKIGADQGCAVSVVYELDDIIKWGKYGVEYTNRIMSMSEFIAYFGNCIYPENFILDEHGQLVFDGFHRVEDMEEEAAEEMENGWEEESENAEEKKPSGKSEEELALLEEKLNECTSEQLEDLVFSYIVAADLNDVKLSREDDGSMSVYIPMLNCRYHTVDKEKQLTNYVNNWVDYIRLQNNVVATIDSLTISYQRYQVCNAAYGEDSSNIKYMVRMMTDNGMVTYTNRSELKEEGEDFVTEAFSEYRRYLIYYPDSLVFMGNTIINEEELDGYISVYDYAYPDTTHIWVGVDANYSIAGDAFYTANALYQKIVPNISRIIFLIGFLALLWLGIGIYLTVTAGAAADENGQRTWYLNRFDRLWTEAVLLLGAAMCYGAYRGYQIIVEIAANAGADVEILGIQFTRAYRYGAFALFGIYISISANLLWYSLVRRIKAGNLWRDSFLCLVCRSLINSVKFIFRHKNSVISMLLPYNVFLFSNLAGIVLAYSLREQIMYTVLILIVMVTADGIVGVLMFRRNAEQVEIVEGINRIRDGEVDFKLDTESLHGASRELADAVNNIGEGIRKAVRTSMKDEQMKTDLITNVSHDIKTPLTSIINYVDLLKRLKIQEEPARGYIEILDNKAQRLKQLTDDLVEASKISSGNIELEREKLNLTELMNQGIGEFSEKLEECRLQIVFEEDDVPAYIYADSRRMWRVVENLFNNICKYALEGTRIYIDLLKEEGQVEISVKNISRQQMNIRPEELTERFIRGDSSRTTEGSGLGLSIAKSLVQVQGGNLEILLDGDLFKVKITFPEYTTAQTPV</sequence>
<evidence type="ECO:0000256" key="2">
    <source>
        <dbReference type="ARBA" id="ARBA00004651"/>
    </source>
</evidence>
<dbReference type="Pfam" id="PF00512">
    <property type="entry name" value="HisKA"/>
    <property type="match status" value="1"/>
</dbReference>
<feature type="domain" description="Histidine kinase" evidence="16">
    <location>
        <begin position="685"/>
        <end position="899"/>
    </location>
</feature>
<dbReference type="Gene3D" id="3.30.565.10">
    <property type="entry name" value="Histidine kinase-like ATPase, C-terminal domain"/>
    <property type="match status" value="1"/>
</dbReference>
<evidence type="ECO:0000256" key="3">
    <source>
        <dbReference type="ARBA" id="ARBA00012438"/>
    </source>
</evidence>
<evidence type="ECO:0000256" key="14">
    <source>
        <dbReference type="SAM" id="MobiDB-lite"/>
    </source>
</evidence>
<dbReference type="SUPFAM" id="SSF55874">
    <property type="entry name" value="ATPase domain of HSP90 chaperone/DNA topoisomerase II/histidine kinase"/>
    <property type="match status" value="1"/>
</dbReference>
<protein>
    <recommendedName>
        <fullName evidence="3">histidine kinase</fullName>
        <ecNumber evidence="3">2.7.13.3</ecNumber>
    </recommendedName>
</protein>
<evidence type="ECO:0000256" key="7">
    <source>
        <dbReference type="ARBA" id="ARBA00022692"/>
    </source>
</evidence>
<keyword evidence="4" id="KW-1003">Cell membrane</keyword>
<feature type="transmembrane region" description="Helical" evidence="15">
    <location>
        <begin position="421"/>
        <end position="442"/>
    </location>
</feature>
<feature type="region of interest" description="Disordered" evidence="14">
    <location>
        <begin position="176"/>
        <end position="204"/>
    </location>
</feature>
<dbReference type="SUPFAM" id="SSF47384">
    <property type="entry name" value="Homodimeric domain of signal transducing histidine kinase"/>
    <property type="match status" value="1"/>
</dbReference>
<dbReference type="InterPro" id="IPR003661">
    <property type="entry name" value="HisK_dim/P_dom"/>
</dbReference>
<evidence type="ECO:0000313" key="17">
    <source>
        <dbReference type="EMBL" id="SOY28571.1"/>
    </source>
</evidence>
<feature type="compositionally biased region" description="Basic and acidic residues" evidence="14">
    <location>
        <begin position="193"/>
        <end position="204"/>
    </location>
</feature>
<keyword evidence="12" id="KW-0902">Two-component regulatory system</keyword>
<keyword evidence="11 15" id="KW-1133">Transmembrane helix</keyword>
<accession>A0A2K4ZDP7</accession>
<keyword evidence="18" id="KW-1185">Reference proteome</keyword>
<gene>
    <name evidence="17" type="primary">phoR_2</name>
    <name evidence="17" type="ORF">AMURIS_01281</name>
</gene>
<feature type="transmembrane region" description="Helical" evidence="15">
    <location>
        <begin position="463"/>
        <end position="480"/>
    </location>
</feature>
<organism evidence="17 18">
    <name type="scientific">Acetatifactor muris</name>
    <dbReference type="NCBI Taxonomy" id="879566"/>
    <lineage>
        <taxon>Bacteria</taxon>
        <taxon>Bacillati</taxon>
        <taxon>Bacillota</taxon>
        <taxon>Clostridia</taxon>
        <taxon>Lachnospirales</taxon>
        <taxon>Lachnospiraceae</taxon>
        <taxon>Acetatifactor</taxon>
    </lineage>
</organism>
<dbReference type="Proteomes" id="UP000236311">
    <property type="component" value="Unassembled WGS sequence"/>
</dbReference>
<dbReference type="CDD" id="cd00082">
    <property type="entry name" value="HisKA"/>
    <property type="match status" value="1"/>
</dbReference>
<dbReference type="GO" id="GO:0005524">
    <property type="term" value="F:ATP binding"/>
    <property type="evidence" value="ECO:0007669"/>
    <property type="project" value="UniProtKB-KW"/>
</dbReference>
<evidence type="ECO:0000256" key="5">
    <source>
        <dbReference type="ARBA" id="ARBA00022553"/>
    </source>
</evidence>
<keyword evidence="6 17" id="KW-0808">Transferase</keyword>
<dbReference type="OrthoDB" id="9792991at2"/>
<dbReference type="PANTHER" id="PTHR45528:SF1">
    <property type="entry name" value="SENSOR HISTIDINE KINASE CPXA"/>
    <property type="match status" value="1"/>
</dbReference>
<feature type="transmembrane region" description="Helical" evidence="15">
    <location>
        <begin position="12"/>
        <end position="31"/>
    </location>
</feature>
<dbReference type="InterPro" id="IPR036097">
    <property type="entry name" value="HisK_dim/P_sf"/>
</dbReference>
<name>A0A2K4ZDP7_9FIRM</name>
<keyword evidence="9" id="KW-0418">Kinase</keyword>
<evidence type="ECO:0000313" key="18">
    <source>
        <dbReference type="Proteomes" id="UP000236311"/>
    </source>
</evidence>
<dbReference type="GO" id="GO:0005886">
    <property type="term" value="C:plasma membrane"/>
    <property type="evidence" value="ECO:0007669"/>
    <property type="project" value="UniProtKB-SubCell"/>
</dbReference>
<evidence type="ECO:0000256" key="9">
    <source>
        <dbReference type="ARBA" id="ARBA00022777"/>
    </source>
</evidence>
<dbReference type="InterPro" id="IPR005467">
    <property type="entry name" value="His_kinase_dom"/>
</dbReference>
<dbReference type="Pfam" id="PF02518">
    <property type="entry name" value="HATPase_c"/>
    <property type="match status" value="1"/>
</dbReference>
<keyword evidence="10" id="KW-0067">ATP-binding</keyword>
<dbReference type="PANTHER" id="PTHR45528">
    <property type="entry name" value="SENSOR HISTIDINE KINASE CPXA"/>
    <property type="match status" value="1"/>
</dbReference>
<evidence type="ECO:0000256" key="4">
    <source>
        <dbReference type="ARBA" id="ARBA00022475"/>
    </source>
</evidence>
<dbReference type="PROSITE" id="PS50109">
    <property type="entry name" value="HIS_KIN"/>
    <property type="match status" value="1"/>
</dbReference>
<dbReference type="EMBL" id="OFSM01000005">
    <property type="protein sequence ID" value="SOY28571.1"/>
    <property type="molecule type" value="Genomic_DNA"/>
</dbReference>
<evidence type="ECO:0000256" key="6">
    <source>
        <dbReference type="ARBA" id="ARBA00022679"/>
    </source>
</evidence>
<evidence type="ECO:0000256" key="11">
    <source>
        <dbReference type="ARBA" id="ARBA00022989"/>
    </source>
</evidence>
<dbReference type="SMART" id="SM00387">
    <property type="entry name" value="HATPase_c"/>
    <property type="match status" value="1"/>
</dbReference>
<dbReference type="RefSeq" id="WP_103238650.1">
    <property type="nucleotide sequence ID" value="NZ_JANJZD010000005.1"/>
</dbReference>
<keyword evidence="5" id="KW-0597">Phosphoprotein</keyword>
<feature type="transmembrane region" description="Helical" evidence="15">
    <location>
        <begin position="510"/>
        <end position="532"/>
    </location>
</feature>
<evidence type="ECO:0000256" key="1">
    <source>
        <dbReference type="ARBA" id="ARBA00000085"/>
    </source>
</evidence>
<dbReference type="EC" id="2.7.13.3" evidence="3"/>
<feature type="compositionally biased region" description="Acidic residues" evidence="14">
    <location>
        <begin position="176"/>
        <end position="192"/>
    </location>
</feature>
<dbReference type="SMART" id="SM00388">
    <property type="entry name" value="HisKA"/>
    <property type="match status" value="1"/>
</dbReference>
<evidence type="ECO:0000256" key="10">
    <source>
        <dbReference type="ARBA" id="ARBA00022840"/>
    </source>
</evidence>
<evidence type="ECO:0000256" key="12">
    <source>
        <dbReference type="ARBA" id="ARBA00023012"/>
    </source>
</evidence>
<proteinExistence type="predicted"/>
<feature type="transmembrane region" description="Helical" evidence="15">
    <location>
        <begin position="567"/>
        <end position="589"/>
    </location>
</feature>
<comment type="subcellular location">
    <subcellularLocation>
        <location evidence="2">Cell membrane</location>
        <topology evidence="2">Multi-pass membrane protein</topology>
    </subcellularLocation>
</comment>
<dbReference type="GO" id="GO:0000155">
    <property type="term" value="F:phosphorelay sensor kinase activity"/>
    <property type="evidence" value="ECO:0007669"/>
    <property type="project" value="InterPro"/>
</dbReference>
<evidence type="ECO:0000256" key="8">
    <source>
        <dbReference type="ARBA" id="ARBA00022741"/>
    </source>
</evidence>
<dbReference type="Gene3D" id="1.10.287.130">
    <property type="match status" value="1"/>
</dbReference>
<comment type="catalytic activity">
    <reaction evidence="1">
        <text>ATP + protein L-histidine = ADP + protein N-phospho-L-histidine.</text>
        <dbReference type="EC" id="2.7.13.3"/>
    </reaction>
</comment>
<evidence type="ECO:0000256" key="15">
    <source>
        <dbReference type="SAM" id="Phobius"/>
    </source>
</evidence>
<dbReference type="InterPro" id="IPR050398">
    <property type="entry name" value="HssS/ArlS-like"/>
</dbReference>
<dbReference type="InterPro" id="IPR003594">
    <property type="entry name" value="HATPase_dom"/>
</dbReference>
<keyword evidence="13 15" id="KW-0472">Membrane</keyword>
<dbReference type="AlphaFoldDB" id="A0A2K4ZDP7"/>
<keyword evidence="8" id="KW-0547">Nucleotide-binding</keyword>
<evidence type="ECO:0000259" key="16">
    <source>
        <dbReference type="PROSITE" id="PS50109"/>
    </source>
</evidence>
<dbReference type="InterPro" id="IPR036890">
    <property type="entry name" value="HATPase_C_sf"/>
</dbReference>
<evidence type="ECO:0000256" key="13">
    <source>
        <dbReference type="ARBA" id="ARBA00023136"/>
    </source>
</evidence>
<feature type="transmembrane region" description="Helical" evidence="15">
    <location>
        <begin position="595"/>
        <end position="617"/>
    </location>
</feature>
<reference evidence="17 18" key="1">
    <citation type="submission" date="2018-01" db="EMBL/GenBank/DDBJ databases">
        <authorList>
            <person name="Gaut B.S."/>
            <person name="Morton B.R."/>
            <person name="Clegg M.T."/>
            <person name="Duvall M.R."/>
        </authorList>
    </citation>
    <scope>NUCLEOTIDE SEQUENCE [LARGE SCALE GENOMIC DNA]</scope>
    <source>
        <strain evidence="17">GP69</strain>
    </source>
</reference>